<name>A0A381RK05_9ZZZZ</name>
<gene>
    <name evidence="2" type="ORF">METZ01_LOCUS45029</name>
</gene>
<dbReference type="InterPro" id="IPR013839">
    <property type="entry name" value="DNAligase_adenylation"/>
</dbReference>
<feature type="non-terminal residue" evidence="2">
    <location>
        <position position="140"/>
    </location>
</feature>
<dbReference type="Gene3D" id="1.10.287.610">
    <property type="entry name" value="Helix hairpin bin"/>
    <property type="match status" value="1"/>
</dbReference>
<reference evidence="2" key="1">
    <citation type="submission" date="2018-05" db="EMBL/GenBank/DDBJ databases">
        <authorList>
            <person name="Lanie J.A."/>
            <person name="Ng W.-L."/>
            <person name="Kazmierczak K.M."/>
            <person name="Andrzejewski T.M."/>
            <person name="Davidsen T.M."/>
            <person name="Wayne K.J."/>
            <person name="Tettelin H."/>
            <person name="Glass J.I."/>
            <person name="Rusch D."/>
            <person name="Podicherti R."/>
            <person name="Tsui H.-C.T."/>
            <person name="Winkler M.E."/>
        </authorList>
    </citation>
    <scope>NUCLEOTIDE SEQUENCE</scope>
</reference>
<accession>A0A381RK05</accession>
<protein>
    <recommendedName>
        <fullName evidence="1">NAD-dependent DNA ligase N-terminal domain-containing protein</fullName>
    </recommendedName>
</protein>
<evidence type="ECO:0000313" key="2">
    <source>
        <dbReference type="EMBL" id="SUZ92175.1"/>
    </source>
</evidence>
<feature type="domain" description="NAD-dependent DNA ligase N-terminal" evidence="1">
    <location>
        <begin position="14"/>
        <end position="140"/>
    </location>
</feature>
<dbReference type="EMBL" id="UINC01002037">
    <property type="protein sequence ID" value="SUZ92175.1"/>
    <property type="molecule type" value="Genomic_DNA"/>
</dbReference>
<dbReference type="GO" id="GO:0003911">
    <property type="term" value="F:DNA ligase (NAD+) activity"/>
    <property type="evidence" value="ECO:0007669"/>
    <property type="project" value="InterPro"/>
</dbReference>
<dbReference type="SMART" id="SM00532">
    <property type="entry name" value="LIGANc"/>
    <property type="match status" value="1"/>
</dbReference>
<dbReference type="AlphaFoldDB" id="A0A381RK05"/>
<dbReference type="Pfam" id="PF01653">
    <property type="entry name" value="DNA_ligase_aden"/>
    <property type="match status" value="1"/>
</dbReference>
<proteinExistence type="predicted"/>
<dbReference type="InterPro" id="IPR013840">
    <property type="entry name" value="DNAligase_N"/>
</dbReference>
<sequence length="140" mass="15396">VAPADAPTGSPAGGPADRAAELRALVAHHFERYHADNAPEIPDADYDILVAELRSLEAEYPELAAPDSPSRWVGSPGRTTFDEVEHRVPMQSLDNAFDVDELRAWSERVVRRLGDDVPDPAWTCELKFDGLAVSLRYEDG</sequence>
<dbReference type="Gene3D" id="3.30.470.30">
    <property type="entry name" value="DNA ligase/mRNA capping enzyme"/>
    <property type="match status" value="1"/>
</dbReference>
<feature type="non-terminal residue" evidence="2">
    <location>
        <position position="1"/>
    </location>
</feature>
<organism evidence="2">
    <name type="scientific">marine metagenome</name>
    <dbReference type="NCBI Taxonomy" id="408172"/>
    <lineage>
        <taxon>unclassified sequences</taxon>
        <taxon>metagenomes</taxon>
        <taxon>ecological metagenomes</taxon>
    </lineage>
</organism>
<dbReference type="SUPFAM" id="SSF56091">
    <property type="entry name" value="DNA ligase/mRNA capping enzyme, catalytic domain"/>
    <property type="match status" value="1"/>
</dbReference>
<evidence type="ECO:0000259" key="1">
    <source>
        <dbReference type="SMART" id="SM00532"/>
    </source>
</evidence>